<dbReference type="Proteomes" id="UP000826195">
    <property type="component" value="Unassembled WGS sequence"/>
</dbReference>
<dbReference type="AlphaFoldDB" id="A0AAV7J882"/>
<gene>
    <name evidence="1" type="ORF">KQX54_021196</name>
</gene>
<dbReference type="EMBL" id="JAHXZJ010000001">
    <property type="protein sequence ID" value="KAH0568559.1"/>
    <property type="molecule type" value="Genomic_DNA"/>
</dbReference>
<protein>
    <submittedName>
        <fullName evidence="1">Uncharacterized protein</fullName>
    </submittedName>
</protein>
<evidence type="ECO:0000313" key="2">
    <source>
        <dbReference type="Proteomes" id="UP000826195"/>
    </source>
</evidence>
<proteinExistence type="predicted"/>
<keyword evidence="2" id="KW-1185">Reference proteome</keyword>
<evidence type="ECO:0000313" key="1">
    <source>
        <dbReference type="EMBL" id="KAH0568559.1"/>
    </source>
</evidence>
<sequence length="117" mass="13252">MNAKLTDDRNSENPQRTVSVFPNLNGYMRVCPKRNRTPDAADSLEASPGQRGLRLHTFTVSPHDPILSSILCKFKSRVNEKAIRHFAVALSCRERPQAEPQVYDPYPLDEKRACSAR</sequence>
<accession>A0AAV7J882</accession>
<organism evidence="1 2">
    <name type="scientific">Cotesia glomerata</name>
    <name type="common">Lepidopteran parasitic wasp</name>
    <name type="synonym">Apanteles glomeratus</name>
    <dbReference type="NCBI Taxonomy" id="32391"/>
    <lineage>
        <taxon>Eukaryota</taxon>
        <taxon>Metazoa</taxon>
        <taxon>Ecdysozoa</taxon>
        <taxon>Arthropoda</taxon>
        <taxon>Hexapoda</taxon>
        <taxon>Insecta</taxon>
        <taxon>Pterygota</taxon>
        <taxon>Neoptera</taxon>
        <taxon>Endopterygota</taxon>
        <taxon>Hymenoptera</taxon>
        <taxon>Apocrita</taxon>
        <taxon>Ichneumonoidea</taxon>
        <taxon>Braconidae</taxon>
        <taxon>Microgastrinae</taxon>
        <taxon>Cotesia</taxon>
    </lineage>
</organism>
<comment type="caution">
    <text evidence="1">The sequence shown here is derived from an EMBL/GenBank/DDBJ whole genome shotgun (WGS) entry which is preliminary data.</text>
</comment>
<reference evidence="1 2" key="1">
    <citation type="journal article" date="2021" name="J. Hered.">
        <title>A chromosome-level genome assembly of the parasitoid wasp, Cotesia glomerata (Hymenoptera: Braconidae).</title>
        <authorList>
            <person name="Pinto B.J."/>
            <person name="Weis J.J."/>
            <person name="Gamble T."/>
            <person name="Ode P.J."/>
            <person name="Paul R."/>
            <person name="Zaspel J.M."/>
        </authorList>
    </citation>
    <scope>NUCLEOTIDE SEQUENCE [LARGE SCALE GENOMIC DNA]</scope>
    <source>
        <strain evidence="1">CgM1</strain>
    </source>
</reference>
<name>A0AAV7J882_COTGL</name>